<reference evidence="1 2" key="1">
    <citation type="submission" date="2014-12" db="EMBL/GenBank/DDBJ databases">
        <title>Draft genome sequence of Cohnella kolymensis strain B-2846.</title>
        <authorList>
            <person name="Karlyshev A.V."/>
            <person name="Kudryashova E.B."/>
        </authorList>
    </citation>
    <scope>NUCLEOTIDE SEQUENCE [LARGE SCALE GENOMIC DNA]</scope>
    <source>
        <strain evidence="1 2">VKM B-2846</strain>
    </source>
</reference>
<dbReference type="EMBL" id="JXAL01000016">
    <property type="protein sequence ID" value="KIL35867.1"/>
    <property type="molecule type" value="Genomic_DNA"/>
</dbReference>
<accession>A0ABR5A493</accession>
<keyword evidence="2" id="KW-1185">Reference proteome</keyword>
<name>A0ABR5A493_9BACL</name>
<sequence length="123" mass="13238">MAITGEQVFNIAVALLDEIQTSASYRQYAPSVLTTLQAELLPKTETPTVIADLAQPLSLPDSLCLQALPYGLAAHLMIIDNPNDQGKAAFFNARYDELKSKRGATITPITDVYSVGADGYGTY</sequence>
<evidence type="ECO:0000313" key="2">
    <source>
        <dbReference type="Proteomes" id="UP000054526"/>
    </source>
</evidence>
<protein>
    <submittedName>
        <fullName evidence="1">Uncharacterized protein</fullName>
    </submittedName>
</protein>
<evidence type="ECO:0000313" key="1">
    <source>
        <dbReference type="EMBL" id="KIL35867.1"/>
    </source>
</evidence>
<proteinExistence type="predicted"/>
<dbReference type="Proteomes" id="UP000054526">
    <property type="component" value="Unassembled WGS sequence"/>
</dbReference>
<gene>
    <name evidence="1" type="ORF">SD71_10780</name>
</gene>
<organism evidence="1 2">
    <name type="scientific">Cohnella kolymensis</name>
    <dbReference type="NCBI Taxonomy" id="1590652"/>
    <lineage>
        <taxon>Bacteria</taxon>
        <taxon>Bacillati</taxon>
        <taxon>Bacillota</taxon>
        <taxon>Bacilli</taxon>
        <taxon>Bacillales</taxon>
        <taxon>Paenibacillaceae</taxon>
        <taxon>Cohnella</taxon>
    </lineage>
</organism>
<comment type="caution">
    <text evidence="1">The sequence shown here is derived from an EMBL/GenBank/DDBJ whole genome shotgun (WGS) entry which is preliminary data.</text>
</comment>